<proteinExistence type="predicted"/>
<dbReference type="Proteomes" id="UP000886523">
    <property type="component" value="Unassembled WGS sequence"/>
</dbReference>
<protein>
    <submittedName>
        <fullName evidence="1">Uncharacterized protein</fullName>
    </submittedName>
</protein>
<name>A0A9P6AIL1_9AGAM</name>
<dbReference type="OrthoDB" id="2142759at2759"/>
<accession>A0A9P6AIL1</accession>
<evidence type="ECO:0000313" key="1">
    <source>
        <dbReference type="EMBL" id="KAF9506478.1"/>
    </source>
</evidence>
<gene>
    <name evidence="1" type="ORF">BS47DRAFT_1399433</name>
</gene>
<evidence type="ECO:0000313" key="2">
    <source>
        <dbReference type="Proteomes" id="UP000886523"/>
    </source>
</evidence>
<dbReference type="EMBL" id="MU129109">
    <property type="protein sequence ID" value="KAF9506478.1"/>
    <property type="molecule type" value="Genomic_DNA"/>
</dbReference>
<sequence>MLIICGLAKLSYIIALETGDKWSFILAALSLAPFDSPLISTAVRKPVNKDSENHIAPGAYLILNDGTNSSPAVAHRGENSRHLNLLNLFVALPTRLDTAQNFLTMTSSLQSHFDRYASGIDVDVGNPSYSFAKLFTQEVSRFKIVHFDLSDTGALEIPEGEKMPYDECLRPHLNFCLQIYVFPLRLESRRMS</sequence>
<reference evidence="1" key="1">
    <citation type="journal article" date="2020" name="Nat. Commun.">
        <title>Large-scale genome sequencing of mycorrhizal fungi provides insights into the early evolution of symbiotic traits.</title>
        <authorList>
            <person name="Miyauchi S."/>
            <person name="Kiss E."/>
            <person name="Kuo A."/>
            <person name="Drula E."/>
            <person name="Kohler A."/>
            <person name="Sanchez-Garcia M."/>
            <person name="Morin E."/>
            <person name="Andreopoulos B."/>
            <person name="Barry K.W."/>
            <person name="Bonito G."/>
            <person name="Buee M."/>
            <person name="Carver A."/>
            <person name="Chen C."/>
            <person name="Cichocki N."/>
            <person name="Clum A."/>
            <person name="Culley D."/>
            <person name="Crous P.W."/>
            <person name="Fauchery L."/>
            <person name="Girlanda M."/>
            <person name="Hayes R.D."/>
            <person name="Keri Z."/>
            <person name="LaButti K."/>
            <person name="Lipzen A."/>
            <person name="Lombard V."/>
            <person name="Magnuson J."/>
            <person name="Maillard F."/>
            <person name="Murat C."/>
            <person name="Nolan M."/>
            <person name="Ohm R.A."/>
            <person name="Pangilinan J."/>
            <person name="Pereira M.F."/>
            <person name="Perotto S."/>
            <person name="Peter M."/>
            <person name="Pfister S."/>
            <person name="Riley R."/>
            <person name="Sitrit Y."/>
            <person name="Stielow J.B."/>
            <person name="Szollosi G."/>
            <person name="Zifcakova L."/>
            <person name="Stursova M."/>
            <person name="Spatafora J.W."/>
            <person name="Tedersoo L."/>
            <person name="Vaario L.M."/>
            <person name="Yamada A."/>
            <person name="Yan M."/>
            <person name="Wang P."/>
            <person name="Xu J."/>
            <person name="Bruns T."/>
            <person name="Baldrian P."/>
            <person name="Vilgalys R."/>
            <person name="Dunand C."/>
            <person name="Henrissat B."/>
            <person name="Grigoriev I.V."/>
            <person name="Hibbett D."/>
            <person name="Nagy L.G."/>
            <person name="Martin F.M."/>
        </authorList>
    </citation>
    <scope>NUCLEOTIDE SEQUENCE</scope>
    <source>
        <strain evidence="1">UP504</strain>
    </source>
</reference>
<organism evidence="1 2">
    <name type="scientific">Hydnum rufescens UP504</name>
    <dbReference type="NCBI Taxonomy" id="1448309"/>
    <lineage>
        <taxon>Eukaryota</taxon>
        <taxon>Fungi</taxon>
        <taxon>Dikarya</taxon>
        <taxon>Basidiomycota</taxon>
        <taxon>Agaricomycotina</taxon>
        <taxon>Agaricomycetes</taxon>
        <taxon>Cantharellales</taxon>
        <taxon>Hydnaceae</taxon>
        <taxon>Hydnum</taxon>
    </lineage>
</organism>
<comment type="caution">
    <text evidence="1">The sequence shown here is derived from an EMBL/GenBank/DDBJ whole genome shotgun (WGS) entry which is preliminary data.</text>
</comment>
<dbReference type="AlphaFoldDB" id="A0A9P6AIL1"/>
<keyword evidence="2" id="KW-1185">Reference proteome</keyword>